<evidence type="ECO:0000256" key="7">
    <source>
        <dbReference type="RuleBase" id="RU363032"/>
    </source>
</evidence>
<evidence type="ECO:0000256" key="4">
    <source>
        <dbReference type="ARBA" id="ARBA00022692"/>
    </source>
</evidence>
<evidence type="ECO:0000313" key="9">
    <source>
        <dbReference type="EMBL" id="GBD09678.1"/>
    </source>
</evidence>
<dbReference type="EMBL" id="BEHY01000057">
    <property type="protein sequence ID" value="GBD09678.1"/>
    <property type="molecule type" value="Genomic_DNA"/>
</dbReference>
<feature type="transmembrane region" description="Helical" evidence="7">
    <location>
        <begin position="237"/>
        <end position="258"/>
    </location>
</feature>
<feature type="transmembrane region" description="Helical" evidence="7">
    <location>
        <begin position="191"/>
        <end position="217"/>
    </location>
</feature>
<dbReference type="InterPro" id="IPR050901">
    <property type="entry name" value="BP-dep_ABC_trans_perm"/>
</dbReference>
<comment type="caution">
    <text evidence="9">The sequence shown here is derived from an EMBL/GenBank/DDBJ whole genome shotgun (WGS) entry which is preliminary data.</text>
</comment>
<feature type="transmembrane region" description="Helical" evidence="7">
    <location>
        <begin position="141"/>
        <end position="165"/>
    </location>
</feature>
<evidence type="ECO:0000256" key="1">
    <source>
        <dbReference type="ARBA" id="ARBA00004651"/>
    </source>
</evidence>
<evidence type="ECO:0000313" key="10">
    <source>
        <dbReference type="Proteomes" id="UP000236642"/>
    </source>
</evidence>
<dbReference type="PROSITE" id="PS50928">
    <property type="entry name" value="ABC_TM1"/>
    <property type="match status" value="1"/>
</dbReference>
<dbReference type="SUPFAM" id="SSF161098">
    <property type="entry name" value="MetI-like"/>
    <property type="match status" value="1"/>
</dbReference>
<organism evidence="9 10">
    <name type="scientific">Candidatus Thermoflexus japonica</name>
    <dbReference type="NCBI Taxonomy" id="2035417"/>
    <lineage>
        <taxon>Bacteria</taxon>
        <taxon>Bacillati</taxon>
        <taxon>Chloroflexota</taxon>
        <taxon>Thermoflexia</taxon>
        <taxon>Thermoflexales</taxon>
        <taxon>Thermoflexaceae</taxon>
        <taxon>Thermoflexus</taxon>
    </lineage>
</organism>
<accession>A0A2H5Y8H4</accession>
<proteinExistence type="inferred from homology"/>
<dbReference type="Gene3D" id="1.10.3720.10">
    <property type="entry name" value="MetI-like"/>
    <property type="match status" value="1"/>
</dbReference>
<feature type="transmembrane region" description="Helical" evidence="7">
    <location>
        <begin position="12"/>
        <end position="36"/>
    </location>
</feature>
<dbReference type="CDD" id="cd06261">
    <property type="entry name" value="TM_PBP2"/>
    <property type="match status" value="1"/>
</dbReference>
<feature type="transmembrane region" description="Helical" evidence="7">
    <location>
        <begin position="75"/>
        <end position="97"/>
    </location>
</feature>
<keyword evidence="5 7" id="KW-1133">Transmembrane helix</keyword>
<dbReference type="GO" id="GO:0055085">
    <property type="term" value="P:transmembrane transport"/>
    <property type="evidence" value="ECO:0007669"/>
    <property type="project" value="InterPro"/>
</dbReference>
<evidence type="ECO:0000259" key="8">
    <source>
        <dbReference type="PROSITE" id="PS50928"/>
    </source>
</evidence>
<evidence type="ECO:0000256" key="6">
    <source>
        <dbReference type="ARBA" id="ARBA00023136"/>
    </source>
</evidence>
<evidence type="ECO:0000256" key="3">
    <source>
        <dbReference type="ARBA" id="ARBA00022475"/>
    </source>
</evidence>
<gene>
    <name evidence="9" type="primary">sugB_4</name>
    <name evidence="9" type="ORF">HRbin22_01936</name>
</gene>
<name>A0A2H5Y8H4_9CHLR</name>
<dbReference type="InterPro" id="IPR000515">
    <property type="entry name" value="MetI-like"/>
</dbReference>
<comment type="subcellular location">
    <subcellularLocation>
        <location evidence="1 7">Cell membrane</location>
        <topology evidence="1 7">Multi-pass membrane protein</topology>
    </subcellularLocation>
</comment>
<keyword evidence="4 7" id="KW-0812">Transmembrane</keyword>
<dbReference type="Proteomes" id="UP000236642">
    <property type="component" value="Unassembled WGS sequence"/>
</dbReference>
<feature type="domain" description="ABC transmembrane type-1" evidence="8">
    <location>
        <begin position="71"/>
        <end position="258"/>
    </location>
</feature>
<dbReference type="PANTHER" id="PTHR32243">
    <property type="entry name" value="MALTOSE TRANSPORT SYSTEM PERMEASE-RELATED"/>
    <property type="match status" value="1"/>
</dbReference>
<dbReference type="PANTHER" id="PTHR32243:SF18">
    <property type="entry name" value="INNER MEMBRANE ABC TRANSPORTER PERMEASE PROTEIN YCJP"/>
    <property type="match status" value="1"/>
</dbReference>
<feature type="transmembrane region" description="Helical" evidence="7">
    <location>
        <begin position="117"/>
        <end position="135"/>
    </location>
</feature>
<keyword evidence="6 7" id="KW-0472">Membrane</keyword>
<reference evidence="10" key="1">
    <citation type="submission" date="2017-09" db="EMBL/GenBank/DDBJ databases">
        <title>Metaegenomics of thermophilic ammonia-oxidizing enrichment culture.</title>
        <authorList>
            <person name="Kato S."/>
            <person name="Suzuki K."/>
        </authorList>
    </citation>
    <scope>NUCLEOTIDE SEQUENCE [LARGE SCALE GENOMIC DNA]</scope>
</reference>
<dbReference type="Pfam" id="PF00528">
    <property type="entry name" value="BPD_transp_1"/>
    <property type="match status" value="1"/>
</dbReference>
<comment type="similarity">
    <text evidence="7">Belongs to the binding-protein-dependent transport system permease family.</text>
</comment>
<keyword evidence="2 7" id="KW-0813">Transport</keyword>
<evidence type="ECO:0000256" key="2">
    <source>
        <dbReference type="ARBA" id="ARBA00022448"/>
    </source>
</evidence>
<dbReference type="AlphaFoldDB" id="A0A2H5Y8H4"/>
<sequence length="271" mass="29812">MKGRSWVGDVLWYAGAIALALWVLAPIYLIGLLAFSPRMAVYRWPRPLLPLELSVETMRFFVTATGTLAATWNSIVVALFTMILSLILGAPAGYALARFFFPGREAVRMGILMTRMFPMAILSIPLAVTFIRMGLYDTPWAVALVHTAMALPFVILITASVFTAIPRDLEEAAMTLGCSPLSAFLRISLPLALPGLAAAALFTFVISWNEVFAAAILTLRQRTLPALVITVLNESPLYFRFAGGFFMVAPALVILLIIRRYLFHLWGVSGR</sequence>
<protein>
    <submittedName>
        <fullName evidence="9">Trehalose transport system permease protein SugB</fullName>
    </submittedName>
</protein>
<keyword evidence="3" id="KW-1003">Cell membrane</keyword>
<dbReference type="GO" id="GO:0005886">
    <property type="term" value="C:plasma membrane"/>
    <property type="evidence" value="ECO:0007669"/>
    <property type="project" value="UniProtKB-SubCell"/>
</dbReference>
<evidence type="ECO:0000256" key="5">
    <source>
        <dbReference type="ARBA" id="ARBA00022989"/>
    </source>
</evidence>
<dbReference type="InterPro" id="IPR035906">
    <property type="entry name" value="MetI-like_sf"/>
</dbReference>